<dbReference type="SUPFAM" id="SSF49313">
    <property type="entry name" value="Cadherin-like"/>
    <property type="match status" value="1"/>
</dbReference>
<dbReference type="PANTHER" id="PTHR42834:SF1">
    <property type="entry name" value="ENDONUCLEASE_EXONUCLEASE_PHOSPHATASE FAMILY PROTEIN (AFU_ORTHOLOGUE AFUA_3G09210)"/>
    <property type="match status" value="1"/>
</dbReference>
<dbReference type="CDD" id="cd11304">
    <property type="entry name" value="Cadherin_repeat"/>
    <property type="match status" value="1"/>
</dbReference>
<dbReference type="InterPro" id="IPR036691">
    <property type="entry name" value="Endo/exonu/phosph_ase_sf"/>
</dbReference>
<evidence type="ECO:0000256" key="1">
    <source>
        <dbReference type="SAM" id="MobiDB-lite"/>
    </source>
</evidence>
<dbReference type="InterPro" id="IPR020008">
    <property type="entry name" value="GlyGly_CTERM"/>
</dbReference>
<dbReference type="PROSITE" id="PS51841">
    <property type="entry name" value="LTD"/>
    <property type="match status" value="1"/>
</dbReference>
<dbReference type="InterPro" id="IPR036415">
    <property type="entry name" value="Lamin_tail_dom_sf"/>
</dbReference>
<dbReference type="InterPro" id="IPR005135">
    <property type="entry name" value="Endo/exonuclease/phosphatase"/>
</dbReference>
<dbReference type="PROSITE" id="PS50268">
    <property type="entry name" value="CADHERIN_2"/>
    <property type="match status" value="1"/>
</dbReference>
<feature type="region of interest" description="Disordered" evidence="1">
    <location>
        <begin position="882"/>
        <end position="907"/>
    </location>
</feature>
<dbReference type="EMBL" id="JAKUMG010000007">
    <property type="protein sequence ID" value="MDI4670095.1"/>
    <property type="molecule type" value="Genomic_DNA"/>
</dbReference>
<dbReference type="InterPro" id="IPR001322">
    <property type="entry name" value="Lamin_tail_dom"/>
</dbReference>
<sequence>MINTKLTPLALVIASLSAPASANLIISEYVEGSSNNKAVELYNTSGAELSLDGYTISLYSNGNGDLADPNNSLALTGTLAANATYVIVNASSADELKANADTESTITYFNGDDALVLTKDGAIVDSFGQLGVDPGSAWDEGGVSTQNKTLRRKATITSGRTDATSAFNPSDEWEQFDQDDFSNIGQYGESTEPTPEPEPVTPLECGAEKTLISAIQGEGGDSPLIDTEVEVEGVVTADFQGDDQLKGFFISSLAADIDENPLTSEGVFVYFADTDVAVGDHVRVKGSVAEYYSATQLGDVSQVEICATGLSTDATAISLPVTDVANLEAYEGMLVTIDQPLVVNNNYGLGRYGEVDLGTERLYQGTQIALPGDAANAVEAENLKKQILIDDGSTKQNLDPIAYPGTGLDAYNTLRLGDTVNTITGVMGYSFDRYRIHPTVQPEFTATNPRTDAPELNEDADLRVASFNVLNYFNGDGQGAGFPTSRGADSEEELIRQEAKLVSAITAINADVIGLMEIENDGFGENSAIASLVSALNDEDAENTYAFVDFGVDQIGTDAITTALIYRSNKVSEVGKAAHTTVEPFDYSNRPPIAQSFQSLESEEIFTVAVAHLKSKGGCGSAEGNNADLGDGQACWNEIRVAGANAYADWLATYPTEVEDEDIILVGDMNSYAMEDPIRAFADKGLKSAVAELDGDTLGYSYSFSGRIGSLDHALVSESMLAKVVAATDWHINADEPISLDYNLEYKSSTQQASLYADNAYRASDHDPVIVDIQSAEPIPAEQAPVIEASQSFEIVENSEIGAVIGQLVFSDGDADYTPVVSFSIEGEHADAIAISAAGEITVAKELDFEEEDKLTLMIRAEDSAGNLSEAQLLYINITNDEADDEAEDVAEEVEEETEEESKDDDSGSFAWLSLLALPFALRRRMKK</sequence>
<dbReference type="InterPro" id="IPR002126">
    <property type="entry name" value="Cadherin-like_dom"/>
</dbReference>
<reference evidence="5 6" key="1">
    <citation type="submission" date="2022-02" db="EMBL/GenBank/DDBJ databases">
        <title>Genome analysis of Beneficial Microorganisms for Coral consortium from Pocillopora damicornis.</title>
        <authorList>
            <person name="Rosado P.M."/>
            <person name="Cardoso P.M."/>
            <person name="Rosado J.G."/>
            <person name="Schultz J."/>
            <person name="Rocha U."/>
            <person name="Costa T.K."/>
            <person name="Peixoto R.S."/>
        </authorList>
    </citation>
    <scope>NUCLEOTIDE SEQUENCE [LARGE SCALE GENOMIC DNA]</scope>
    <source>
        <strain evidence="5 6">BMC5</strain>
    </source>
</reference>
<feature type="domain" description="LTD" evidence="4">
    <location>
        <begin position="14"/>
        <end position="131"/>
    </location>
</feature>
<dbReference type="NCBIfam" id="TIGR03501">
    <property type="entry name" value="GlyGly_CTERM"/>
    <property type="match status" value="1"/>
</dbReference>
<keyword evidence="5" id="KW-0255">Endonuclease</keyword>
<dbReference type="PANTHER" id="PTHR42834">
    <property type="entry name" value="ENDONUCLEASE/EXONUCLEASE/PHOSPHATASE FAMILY PROTEIN (AFU_ORTHOLOGUE AFUA_3G09210)"/>
    <property type="match status" value="1"/>
</dbReference>
<dbReference type="Pfam" id="PF00932">
    <property type="entry name" value="LTD"/>
    <property type="match status" value="1"/>
</dbReference>
<organism evidence="5 6">
    <name type="scientific">Pseudoalteromonas shioyasakiensis</name>
    <dbReference type="NCBI Taxonomy" id="1190813"/>
    <lineage>
        <taxon>Bacteria</taxon>
        <taxon>Pseudomonadati</taxon>
        <taxon>Pseudomonadota</taxon>
        <taxon>Gammaproteobacteria</taxon>
        <taxon>Alteromonadales</taxon>
        <taxon>Pseudoalteromonadaceae</taxon>
        <taxon>Pseudoalteromonas</taxon>
    </lineage>
</organism>
<feature type="chain" id="PRO_5045526422" evidence="2">
    <location>
        <begin position="23"/>
        <end position="928"/>
    </location>
</feature>
<dbReference type="InterPro" id="IPR015919">
    <property type="entry name" value="Cadherin-like_sf"/>
</dbReference>
<keyword evidence="6" id="KW-1185">Reference proteome</keyword>
<dbReference type="InterPro" id="IPR047971">
    <property type="entry name" value="ExeM-like"/>
</dbReference>
<evidence type="ECO:0000256" key="2">
    <source>
        <dbReference type="SAM" id="SignalP"/>
    </source>
</evidence>
<dbReference type="Proteomes" id="UP001156974">
    <property type="component" value="Unassembled WGS sequence"/>
</dbReference>
<gene>
    <name evidence="5" type="ORF">MKZ47_13545</name>
</gene>
<feature type="domain" description="Cadherin" evidence="3">
    <location>
        <begin position="787"/>
        <end position="890"/>
    </location>
</feature>
<dbReference type="CDD" id="cd04486">
    <property type="entry name" value="YhcR_OBF_like"/>
    <property type="match status" value="1"/>
</dbReference>
<dbReference type="Gene3D" id="2.60.40.60">
    <property type="entry name" value="Cadherins"/>
    <property type="match status" value="1"/>
</dbReference>
<dbReference type="Gene3D" id="3.60.10.10">
    <property type="entry name" value="Endonuclease/exonuclease/phosphatase"/>
    <property type="match status" value="1"/>
</dbReference>
<dbReference type="CDD" id="cd10283">
    <property type="entry name" value="MnuA_DNase1-like"/>
    <property type="match status" value="1"/>
</dbReference>
<dbReference type="SUPFAM" id="SSF74853">
    <property type="entry name" value="Lamin A/C globular tail domain"/>
    <property type="match status" value="1"/>
</dbReference>
<dbReference type="NCBIfam" id="NF033681">
    <property type="entry name" value="ExeM_NucH_DNase"/>
    <property type="match status" value="1"/>
</dbReference>
<accession>A0ABT6U1P6</accession>
<dbReference type="Pfam" id="PF03372">
    <property type="entry name" value="Exo_endo_phos"/>
    <property type="match status" value="1"/>
</dbReference>
<keyword evidence="2" id="KW-0732">Signal</keyword>
<feature type="compositionally biased region" description="Acidic residues" evidence="1">
    <location>
        <begin position="882"/>
        <end position="904"/>
    </location>
</feature>
<keyword evidence="5" id="KW-0378">Hydrolase</keyword>
<dbReference type="Pfam" id="PF00028">
    <property type="entry name" value="Cadherin"/>
    <property type="match status" value="1"/>
</dbReference>
<dbReference type="RefSeq" id="WP_175082611.1">
    <property type="nucleotide sequence ID" value="NZ_JAKUMG010000007.1"/>
</dbReference>
<dbReference type="GO" id="GO:0004519">
    <property type="term" value="F:endonuclease activity"/>
    <property type="evidence" value="ECO:0007669"/>
    <property type="project" value="UniProtKB-KW"/>
</dbReference>
<feature type="signal peptide" evidence="2">
    <location>
        <begin position="1"/>
        <end position="22"/>
    </location>
</feature>
<protein>
    <submittedName>
        <fullName evidence="5">ExeM/NucH family extracellular endonuclease</fullName>
    </submittedName>
</protein>
<dbReference type="SUPFAM" id="SSF56219">
    <property type="entry name" value="DNase I-like"/>
    <property type="match status" value="1"/>
</dbReference>
<keyword evidence="5" id="KW-0540">Nuclease</keyword>
<name>A0ABT6U1P6_9GAMM</name>
<evidence type="ECO:0000259" key="4">
    <source>
        <dbReference type="PROSITE" id="PS51841"/>
    </source>
</evidence>
<comment type="caution">
    <text evidence="5">The sequence shown here is derived from an EMBL/GenBank/DDBJ whole genome shotgun (WGS) entry which is preliminary data.</text>
</comment>
<evidence type="ECO:0000313" key="6">
    <source>
        <dbReference type="Proteomes" id="UP001156974"/>
    </source>
</evidence>
<evidence type="ECO:0000259" key="3">
    <source>
        <dbReference type="PROSITE" id="PS50268"/>
    </source>
</evidence>
<evidence type="ECO:0000313" key="5">
    <source>
        <dbReference type="EMBL" id="MDI4670095.1"/>
    </source>
</evidence>
<proteinExistence type="predicted"/>